<sequence>MQELSSDARCNGIMGVPITFLDKYNPDQFIIVGLDRYVPDNPKYGHRFTVNGRETYARILIKRKL</sequence>
<accession>A0A414RBE3</accession>
<protein>
    <submittedName>
        <fullName evidence="1">Uncharacterized protein</fullName>
    </submittedName>
</protein>
<dbReference type="Pfam" id="PF13651">
    <property type="entry name" value="EcoRI_methylase"/>
    <property type="match status" value="1"/>
</dbReference>
<organism evidence="1 2">
    <name type="scientific">Eubacterium ventriosum</name>
    <dbReference type="NCBI Taxonomy" id="39496"/>
    <lineage>
        <taxon>Bacteria</taxon>
        <taxon>Bacillati</taxon>
        <taxon>Bacillota</taxon>
        <taxon>Clostridia</taxon>
        <taxon>Eubacteriales</taxon>
        <taxon>Eubacteriaceae</taxon>
        <taxon>Eubacterium</taxon>
    </lineage>
</organism>
<gene>
    <name evidence="1" type="ORF">DW652_02265</name>
</gene>
<dbReference type="Proteomes" id="UP000286186">
    <property type="component" value="Unassembled WGS sequence"/>
</dbReference>
<dbReference type="AlphaFoldDB" id="A0A414RBE3"/>
<name>A0A414RBE3_9FIRM</name>
<reference evidence="1 2" key="1">
    <citation type="submission" date="2018-08" db="EMBL/GenBank/DDBJ databases">
        <title>A genome reference for cultivated species of the human gut microbiota.</title>
        <authorList>
            <person name="Zou Y."/>
            <person name="Xue W."/>
            <person name="Luo G."/>
        </authorList>
    </citation>
    <scope>NUCLEOTIDE SEQUENCE [LARGE SCALE GENOMIC DNA]</scope>
    <source>
        <strain evidence="1 2">AM23-22</strain>
    </source>
</reference>
<dbReference type="InterPro" id="IPR025247">
    <property type="entry name" value="EcoRI-like_methylase"/>
</dbReference>
<comment type="caution">
    <text evidence="1">The sequence shown here is derived from an EMBL/GenBank/DDBJ whole genome shotgun (WGS) entry which is preliminary data.</text>
</comment>
<dbReference type="EMBL" id="QRHR01000002">
    <property type="protein sequence ID" value="RHF90344.1"/>
    <property type="molecule type" value="Genomic_DNA"/>
</dbReference>
<proteinExistence type="predicted"/>
<evidence type="ECO:0000313" key="2">
    <source>
        <dbReference type="Proteomes" id="UP000286186"/>
    </source>
</evidence>
<evidence type="ECO:0000313" key="1">
    <source>
        <dbReference type="EMBL" id="RHF90344.1"/>
    </source>
</evidence>